<feature type="domain" description="Metallo-beta-lactamase" evidence="6">
    <location>
        <begin position="32"/>
        <end position="254"/>
    </location>
</feature>
<dbReference type="AlphaFoldDB" id="A0A9Y2JXL8"/>
<accession>A0A9Y2JXL8</accession>
<sequence length="299" mass="33023">MRVHHLNCGTMRPLGGKLIDGRPGLLRRATMVCHCLLLETDTGLVLVETGMGTPAAVDRNAWLGAGFVRQSNPVEDPAQTAIAQIRALGFDPADVRDIVLTHLDLDHAGGLIDFPWARVHVYAEELRAFQEPRDAAERGRYRTIQFAHGPQWTSYADTGEAWFGFGAVRQLDGLPPEILLVPLSGHTRGHAGVAVDTGDGWLLNAGDSYFFHGQVDPEAPHCPPGLKWFEGHMETVKGARLDNHRRLRQLVQEHGGEVTVFAAHDETEFLRLSLRAKRGFAPGRGLRHPDPRKTSRSRV</sequence>
<dbReference type="KEGG" id="amog:QRX60_16515"/>
<dbReference type="PANTHER" id="PTHR42978:SF3">
    <property type="entry name" value="BLR3078 PROTEIN"/>
    <property type="match status" value="1"/>
</dbReference>
<comment type="similarity">
    <text evidence="1">Belongs to the metallo-beta-lactamase superfamily.</text>
</comment>
<evidence type="ECO:0000256" key="2">
    <source>
        <dbReference type="ARBA" id="ARBA00022723"/>
    </source>
</evidence>
<proteinExistence type="inferred from homology"/>
<dbReference type="Pfam" id="PF00753">
    <property type="entry name" value="Lactamase_B"/>
    <property type="match status" value="1"/>
</dbReference>
<keyword evidence="3" id="KW-0378">Hydrolase</keyword>
<keyword evidence="8" id="KW-1185">Reference proteome</keyword>
<dbReference type="InterPro" id="IPR051013">
    <property type="entry name" value="MBL_superfamily_lactonases"/>
</dbReference>
<feature type="region of interest" description="Disordered" evidence="5">
    <location>
        <begin position="280"/>
        <end position="299"/>
    </location>
</feature>
<keyword evidence="2" id="KW-0479">Metal-binding</keyword>
<dbReference type="GO" id="GO:0046872">
    <property type="term" value="F:metal ion binding"/>
    <property type="evidence" value="ECO:0007669"/>
    <property type="project" value="UniProtKB-KW"/>
</dbReference>
<dbReference type="RefSeq" id="WP_286001653.1">
    <property type="nucleotide sequence ID" value="NZ_CP127295.1"/>
</dbReference>
<evidence type="ECO:0000256" key="5">
    <source>
        <dbReference type="SAM" id="MobiDB-lite"/>
    </source>
</evidence>
<keyword evidence="4" id="KW-0862">Zinc</keyword>
<evidence type="ECO:0000256" key="3">
    <source>
        <dbReference type="ARBA" id="ARBA00022801"/>
    </source>
</evidence>
<protein>
    <submittedName>
        <fullName evidence="7">MBL fold metallo-hydrolase</fullName>
    </submittedName>
</protein>
<dbReference type="SUPFAM" id="SSF56281">
    <property type="entry name" value="Metallo-hydrolase/oxidoreductase"/>
    <property type="match status" value="1"/>
</dbReference>
<dbReference type="InterPro" id="IPR001279">
    <property type="entry name" value="Metallo-B-lactamas"/>
</dbReference>
<name>A0A9Y2JXL8_9PSEU</name>
<dbReference type="Gene3D" id="3.60.15.10">
    <property type="entry name" value="Ribonuclease Z/Hydroxyacylglutathione hydrolase-like"/>
    <property type="match status" value="1"/>
</dbReference>
<evidence type="ECO:0000259" key="6">
    <source>
        <dbReference type="SMART" id="SM00849"/>
    </source>
</evidence>
<evidence type="ECO:0000256" key="4">
    <source>
        <dbReference type="ARBA" id="ARBA00022833"/>
    </source>
</evidence>
<dbReference type="GO" id="GO:0016787">
    <property type="term" value="F:hydrolase activity"/>
    <property type="evidence" value="ECO:0007669"/>
    <property type="project" value="UniProtKB-KW"/>
</dbReference>
<dbReference type="SMART" id="SM00849">
    <property type="entry name" value="Lactamase_B"/>
    <property type="match status" value="1"/>
</dbReference>
<evidence type="ECO:0000256" key="1">
    <source>
        <dbReference type="ARBA" id="ARBA00007749"/>
    </source>
</evidence>
<dbReference type="InterPro" id="IPR036866">
    <property type="entry name" value="RibonucZ/Hydroxyglut_hydro"/>
</dbReference>
<gene>
    <name evidence="7" type="ORF">QRX60_16515</name>
</gene>
<evidence type="ECO:0000313" key="8">
    <source>
        <dbReference type="Proteomes" id="UP001239397"/>
    </source>
</evidence>
<dbReference type="PANTHER" id="PTHR42978">
    <property type="entry name" value="QUORUM-QUENCHING LACTONASE YTNP-RELATED-RELATED"/>
    <property type="match status" value="1"/>
</dbReference>
<reference evidence="7 8" key="1">
    <citation type="submission" date="2023-06" db="EMBL/GenBank/DDBJ databases">
        <authorList>
            <person name="Oyuntsetseg B."/>
            <person name="Kim S.B."/>
        </authorList>
    </citation>
    <scope>NUCLEOTIDE SEQUENCE [LARGE SCALE GENOMIC DNA]</scope>
    <source>
        <strain evidence="7 8">4-36</strain>
    </source>
</reference>
<dbReference type="EMBL" id="CP127295">
    <property type="protein sequence ID" value="WIY05362.1"/>
    <property type="molecule type" value="Genomic_DNA"/>
</dbReference>
<dbReference type="CDD" id="cd07742">
    <property type="entry name" value="metallo-hydrolase-like_MBL-fold"/>
    <property type="match status" value="1"/>
</dbReference>
<organism evidence="7 8">
    <name type="scientific">Amycolatopsis mongoliensis</name>
    <dbReference type="NCBI Taxonomy" id="715475"/>
    <lineage>
        <taxon>Bacteria</taxon>
        <taxon>Bacillati</taxon>
        <taxon>Actinomycetota</taxon>
        <taxon>Actinomycetes</taxon>
        <taxon>Pseudonocardiales</taxon>
        <taxon>Pseudonocardiaceae</taxon>
        <taxon>Amycolatopsis</taxon>
    </lineage>
</organism>
<dbReference type="Proteomes" id="UP001239397">
    <property type="component" value="Chromosome"/>
</dbReference>
<evidence type="ECO:0000313" key="7">
    <source>
        <dbReference type="EMBL" id="WIY05362.1"/>
    </source>
</evidence>